<evidence type="ECO:0000256" key="1">
    <source>
        <dbReference type="ARBA" id="ARBA00001946"/>
    </source>
</evidence>
<dbReference type="InterPro" id="IPR011009">
    <property type="entry name" value="Kinase-like_dom_sf"/>
</dbReference>
<dbReference type="SMART" id="SM00220">
    <property type="entry name" value="S_TKc"/>
    <property type="match status" value="1"/>
</dbReference>
<comment type="cofactor">
    <cofactor evidence="1">
        <name>Mg(2+)</name>
        <dbReference type="ChEBI" id="CHEBI:18420"/>
    </cofactor>
</comment>
<gene>
    <name evidence="17" type="ORF">PSNMU_V1.4_AUG-EV-PASAV3_0027240</name>
</gene>
<dbReference type="GO" id="GO:0005524">
    <property type="term" value="F:ATP binding"/>
    <property type="evidence" value="ECO:0007669"/>
    <property type="project" value="UniProtKB-UniRule"/>
</dbReference>
<keyword evidence="6" id="KW-0677">Repeat</keyword>
<evidence type="ECO:0000256" key="3">
    <source>
        <dbReference type="ARBA" id="ARBA00022527"/>
    </source>
</evidence>
<keyword evidence="8" id="KW-0418">Kinase</keyword>
<evidence type="ECO:0000256" key="8">
    <source>
        <dbReference type="ARBA" id="ARBA00022777"/>
    </source>
</evidence>
<dbReference type="Gene3D" id="3.30.200.20">
    <property type="entry name" value="Phosphorylase Kinase, domain 1"/>
    <property type="match status" value="1"/>
</dbReference>
<dbReference type="GO" id="GO:0004674">
    <property type="term" value="F:protein serine/threonine kinase activity"/>
    <property type="evidence" value="ECO:0007669"/>
    <property type="project" value="UniProtKB-KW"/>
</dbReference>
<dbReference type="GO" id="GO:0046872">
    <property type="term" value="F:metal ion binding"/>
    <property type="evidence" value="ECO:0007669"/>
    <property type="project" value="UniProtKB-KW"/>
</dbReference>
<evidence type="ECO:0000256" key="11">
    <source>
        <dbReference type="ARBA" id="ARBA00024334"/>
    </source>
</evidence>
<keyword evidence="10 14" id="KW-0067">ATP-binding</keyword>
<evidence type="ECO:0000256" key="7">
    <source>
        <dbReference type="ARBA" id="ARBA00022741"/>
    </source>
</evidence>
<evidence type="ECO:0000256" key="14">
    <source>
        <dbReference type="PROSITE-ProRule" id="PRU10141"/>
    </source>
</evidence>
<feature type="binding site" evidence="14">
    <location>
        <position position="77"/>
    </location>
    <ligand>
        <name>ATP</name>
        <dbReference type="ChEBI" id="CHEBI:30616"/>
    </ligand>
</feature>
<dbReference type="Proteomes" id="UP000291116">
    <property type="component" value="Unassembled WGS sequence"/>
</dbReference>
<dbReference type="InterPro" id="IPR008271">
    <property type="entry name" value="Ser/Thr_kinase_AS"/>
</dbReference>
<dbReference type="PROSITE" id="PS00107">
    <property type="entry name" value="PROTEIN_KINASE_ATP"/>
    <property type="match status" value="1"/>
</dbReference>
<dbReference type="PROSITE" id="PS50011">
    <property type="entry name" value="PROTEIN_KINASE_DOM"/>
    <property type="match status" value="1"/>
</dbReference>
<reference evidence="17 18" key="1">
    <citation type="submission" date="2019-01" db="EMBL/GenBank/DDBJ databases">
        <authorList>
            <person name="Ferrante I. M."/>
        </authorList>
    </citation>
    <scope>NUCLEOTIDE SEQUENCE [LARGE SCALE GENOMIC DNA]</scope>
    <source>
        <strain evidence="17 18">B856</strain>
    </source>
</reference>
<dbReference type="OrthoDB" id="40902at2759"/>
<name>A0A448Z1S0_9STRA</name>
<dbReference type="InterPro" id="IPR017441">
    <property type="entry name" value="Protein_kinase_ATP_BS"/>
</dbReference>
<dbReference type="EC" id="2.7.11.1" evidence="2"/>
<dbReference type="FunFam" id="3.30.200.20:FF:000315">
    <property type="entry name" value="Calcium-dependent protein kinase 3"/>
    <property type="match status" value="1"/>
</dbReference>
<evidence type="ECO:0000256" key="2">
    <source>
        <dbReference type="ARBA" id="ARBA00012513"/>
    </source>
</evidence>
<dbReference type="InterPro" id="IPR050205">
    <property type="entry name" value="CDPK_Ser/Thr_kinases"/>
</dbReference>
<dbReference type="Gene3D" id="1.10.510.10">
    <property type="entry name" value="Transferase(Phosphotransferase) domain 1"/>
    <property type="match status" value="1"/>
</dbReference>
<dbReference type="CDD" id="cd05117">
    <property type="entry name" value="STKc_CAMK"/>
    <property type="match status" value="1"/>
</dbReference>
<dbReference type="InterPro" id="IPR000719">
    <property type="entry name" value="Prot_kinase_dom"/>
</dbReference>
<keyword evidence="18" id="KW-1185">Reference proteome</keyword>
<dbReference type="FunFam" id="1.10.510.10:FF:000571">
    <property type="entry name" value="Maternal embryonic leucine zipper kinase"/>
    <property type="match status" value="1"/>
</dbReference>
<keyword evidence="7 14" id="KW-0547">Nucleotide-binding</keyword>
<keyword evidence="5" id="KW-0479">Metal-binding</keyword>
<evidence type="ECO:0000259" key="16">
    <source>
        <dbReference type="PROSITE" id="PS50011"/>
    </source>
</evidence>
<dbReference type="PANTHER" id="PTHR24349">
    <property type="entry name" value="SERINE/THREONINE-PROTEIN KINASE"/>
    <property type="match status" value="1"/>
</dbReference>
<keyword evidence="9" id="KW-0106">Calcium</keyword>
<evidence type="ECO:0000313" key="18">
    <source>
        <dbReference type="Proteomes" id="UP000291116"/>
    </source>
</evidence>
<evidence type="ECO:0000256" key="15">
    <source>
        <dbReference type="RuleBase" id="RU000304"/>
    </source>
</evidence>
<keyword evidence="4" id="KW-0808">Transferase</keyword>
<dbReference type="EMBL" id="CAACVS010000074">
    <property type="protein sequence ID" value="VEU35976.1"/>
    <property type="molecule type" value="Genomic_DNA"/>
</dbReference>
<evidence type="ECO:0000256" key="5">
    <source>
        <dbReference type="ARBA" id="ARBA00022723"/>
    </source>
</evidence>
<dbReference type="PROSITE" id="PS00108">
    <property type="entry name" value="PROTEIN_KINASE_ST"/>
    <property type="match status" value="1"/>
</dbReference>
<evidence type="ECO:0000256" key="6">
    <source>
        <dbReference type="ARBA" id="ARBA00022737"/>
    </source>
</evidence>
<feature type="domain" description="Protein kinase" evidence="16">
    <location>
        <begin position="44"/>
        <end position="304"/>
    </location>
</feature>
<dbReference type="AlphaFoldDB" id="A0A448Z1S0"/>
<evidence type="ECO:0000313" key="17">
    <source>
        <dbReference type="EMBL" id="VEU35976.1"/>
    </source>
</evidence>
<organism evidence="17 18">
    <name type="scientific">Pseudo-nitzschia multistriata</name>
    <dbReference type="NCBI Taxonomy" id="183589"/>
    <lineage>
        <taxon>Eukaryota</taxon>
        <taxon>Sar</taxon>
        <taxon>Stramenopiles</taxon>
        <taxon>Ochrophyta</taxon>
        <taxon>Bacillariophyta</taxon>
        <taxon>Bacillariophyceae</taxon>
        <taxon>Bacillariophycidae</taxon>
        <taxon>Bacillariales</taxon>
        <taxon>Bacillariaceae</taxon>
        <taxon>Pseudo-nitzschia</taxon>
    </lineage>
</organism>
<keyword evidence="3 15" id="KW-0723">Serine/threonine-protein kinase</keyword>
<evidence type="ECO:0000256" key="13">
    <source>
        <dbReference type="ARBA" id="ARBA00048679"/>
    </source>
</evidence>
<comment type="catalytic activity">
    <reaction evidence="13">
        <text>L-seryl-[protein] + ATP = O-phospho-L-seryl-[protein] + ADP + H(+)</text>
        <dbReference type="Rhea" id="RHEA:17989"/>
        <dbReference type="Rhea" id="RHEA-COMP:9863"/>
        <dbReference type="Rhea" id="RHEA-COMP:11604"/>
        <dbReference type="ChEBI" id="CHEBI:15378"/>
        <dbReference type="ChEBI" id="CHEBI:29999"/>
        <dbReference type="ChEBI" id="CHEBI:30616"/>
        <dbReference type="ChEBI" id="CHEBI:83421"/>
        <dbReference type="ChEBI" id="CHEBI:456216"/>
        <dbReference type="EC" id="2.7.11.1"/>
    </reaction>
</comment>
<accession>A0A448Z1S0</accession>
<comment type="catalytic activity">
    <reaction evidence="12">
        <text>L-threonyl-[protein] + ATP = O-phospho-L-threonyl-[protein] + ADP + H(+)</text>
        <dbReference type="Rhea" id="RHEA:46608"/>
        <dbReference type="Rhea" id="RHEA-COMP:11060"/>
        <dbReference type="Rhea" id="RHEA-COMP:11605"/>
        <dbReference type="ChEBI" id="CHEBI:15378"/>
        <dbReference type="ChEBI" id="CHEBI:30013"/>
        <dbReference type="ChEBI" id="CHEBI:30616"/>
        <dbReference type="ChEBI" id="CHEBI:61977"/>
        <dbReference type="ChEBI" id="CHEBI:456216"/>
        <dbReference type="EC" id="2.7.11.1"/>
    </reaction>
</comment>
<dbReference type="SUPFAM" id="SSF56112">
    <property type="entry name" value="Protein kinase-like (PK-like)"/>
    <property type="match status" value="1"/>
</dbReference>
<dbReference type="Pfam" id="PF00069">
    <property type="entry name" value="Pkinase"/>
    <property type="match status" value="1"/>
</dbReference>
<sequence>MPDDEEKAGADASLSAAAEDPRKHRIKNASIFNFVYPKHVTDKYKLLDAIGRGTFGLVRKCQLIETGEEFALKAILKKKVPDVELLKTEITILLEVDHPHIIKLYDVYEDIDNVYLVTELCTGGELYDRVVEKTNSPEGHFSEFCAARIIRNILSGIRYCHEEKDIVHRDLKPENFLLTDSTDDAKVKIIDFGLSTHAKISSVMHDQVGTIYYVAPEVLSGSYNEKADIWSIGVVAYVMLCGYPPFNGGTEFLTWDLVKAGDVIFPSASWDHISEEAICFIKRLLEFNPDKRPSASEALQDPWLNQKKVQPLGLAWASSFIPKLSRLASDVEDARDVKHLDHEKKSIFAGFLMKRKSEKELC</sequence>
<protein>
    <recommendedName>
        <fullName evidence="2">non-specific serine/threonine protein kinase</fullName>
        <ecNumber evidence="2">2.7.11.1</ecNumber>
    </recommendedName>
</protein>
<evidence type="ECO:0000256" key="4">
    <source>
        <dbReference type="ARBA" id="ARBA00022679"/>
    </source>
</evidence>
<evidence type="ECO:0000256" key="9">
    <source>
        <dbReference type="ARBA" id="ARBA00022837"/>
    </source>
</evidence>
<comment type="similarity">
    <text evidence="11">Belongs to the protein kinase superfamily. Ser/Thr protein kinase family. CDPK subfamily.</text>
</comment>
<evidence type="ECO:0000256" key="10">
    <source>
        <dbReference type="ARBA" id="ARBA00022840"/>
    </source>
</evidence>
<proteinExistence type="inferred from homology"/>
<evidence type="ECO:0000256" key="12">
    <source>
        <dbReference type="ARBA" id="ARBA00047899"/>
    </source>
</evidence>